<keyword evidence="10" id="KW-1185">Reference proteome</keyword>
<evidence type="ECO:0000313" key="9">
    <source>
        <dbReference type="EMBL" id="EGK70576.1"/>
    </source>
</evidence>
<dbReference type="InterPro" id="IPR050721">
    <property type="entry name" value="Trk_Ktr_HKT_K-transport"/>
</dbReference>
<dbReference type="GO" id="GO:0015079">
    <property type="term" value="F:potassium ion transmembrane transporter activity"/>
    <property type="evidence" value="ECO:0007669"/>
    <property type="project" value="InterPro"/>
</dbReference>
<evidence type="ECO:0000256" key="1">
    <source>
        <dbReference type="ARBA" id="ARBA00017378"/>
    </source>
</evidence>
<dbReference type="EMBL" id="AFHG01000057">
    <property type="protein sequence ID" value="EGK70576.1"/>
    <property type="molecule type" value="Genomic_DNA"/>
</dbReference>
<dbReference type="SUPFAM" id="SSF51735">
    <property type="entry name" value="NAD(P)-binding Rossmann-fold domains"/>
    <property type="match status" value="2"/>
</dbReference>
<dbReference type="PROSITE" id="PS51201">
    <property type="entry name" value="RCK_N"/>
    <property type="match status" value="2"/>
</dbReference>
<keyword evidence="2" id="KW-0813">Transport</keyword>
<dbReference type="PRINTS" id="PR00335">
    <property type="entry name" value="KUPTAKETRKA"/>
</dbReference>
<evidence type="ECO:0000256" key="5">
    <source>
        <dbReference type="ARBA" id="ARBA00023027"/>
    </source>
</evidence>
<dbReference type="eggNOG" id="COG0569">
    <property type="taxonomic scope" value="Bacteria"/>
</dbReference>
<dbReference type="GO" id="GO:0005886">
    <property type="term" value="C:plasma membrane"/>
    <property type="evidence" value="ECO:0007669"/>
    <property type="project" value="InterPro"/>
</dbReference>
<evidence type="ECO:0000313" key="10">
    <source>
        <dbReference type="Proteomes" id="UP000005019"/>
    </source>
</evidence>
<comment type="caution">
    <text evidence="9">The sequence shown here is derived from an EMBL/GenBank/DDBJ whole genome shotgun (WGS) entry which is preliminary data.</text>
</comment>
<dbReference type="NCBIfam" id="NF007031">
    <property type="entry name" value="PRK09496.1-2"/>
    <property type="match status" value="1"/>
</dbReference>
<name>F5RG88_METUF</name>
<accession>F5RG88</accession>
<reference evidence="9 10" key="1">
    <citation type="journal article" date="2011" name="J. Bacteriol.">
        <title>Genome sequence of Methyloversatilis universalis FAM5T, a methylotrophic representative of the order Rhodocyclales.</title>
        <authorList>
            <person name="Kittichotirat W."/>
            <person name="Good N.M."/>
            <person name="Hall R."/>
            <person name="Bringel F."/>
            <person name="Lajus A."/>
            <person name="Medigue C."/>
            <person name="Smalley N.E."/>
            <person name="Beck D."/>
            <person name="Bumgarner R."/>
            <person name="Vuilleumier S."/>
            <person name="Kalyuzhnaya M.G."/>
        </authorList>
    </citation>
    <scope>NUCLEOTIDE SEQUENCE [LARGE SCALE GENOMIC DNA]</scope>
    <source>
        <strain evidence="10">ATCC BAA-1314 / JCM 13912 / FAM5</strain>
    </source>
</reference>
<dbReference type="NCBIfam" id="NF007032">
    <property type="entry name" value="PRK09496.1-4"/>
    <property type="match status" value="1"/>
</dbReference>
<dbReference type="NCBIfam" id="NF007030">
    <property type="entry name" value="PRK09496.1-1"/>
    <property type="match status" value="1"/>
</dbReference>
<dbReference type="Pfam" id="PF02254">
    <property type="entry name" value="TrkA_N"/>
    <property type="match status" value="2"/>
</dbReference>
<dbReference type="InterPro" id="IPR006036">
    <property type="entry name" value="K_uptake_TrkA"/>
</dbReference>
<evidence type="ECO:0000256" key="3">
    <source>
        <dbReference type="ARBA" id="ARBA00022538"/>
    </source>
</evidence>
<dbReference type="Gene3D" id="3.40.50.720">
    <property type="entry name" value="NAD(P)-binding Rossmann-like Domain"/>
    <property type="match status" value="2"/>
</dbReference>
<feature type="domain" description="RCK N-terminal" evidence="7">
    <location>
        <begin position="235"/>
        <end position="351"/>
    </location>
</feature>
<dbReference type="InterPro" id="IPR003148">
    <property type="entry name" value="RCK_N"/>
</dbReference>
<dbReference type="PANTHER" id="PTHR43833">
    <property type="entry name" value="POTASSIUM CHANNEL PROTEIN 2-RELATED-RELATED"/>
    <property type="match status" value="1"/>
</dbReference>
<evidence type="ECO:0000259" key="8">
    <source>
        <dbReference type="PROSITE" id="PS51202"/>
    </source>
</evidence>
<dbReference type="STRING" id="1000565.METUNv1_03483"/>
<dbReference type="InterPro" id="IPR036291">
    <property type="entry name" value="NAD(P)-bd_dom_sf"/>
</dbReference>
<keyword evidence="3" id="KW-0633">Potassium transport</keyword>
<sequence length="479" mass="52428">MDGGVKIIILGAGQVGSSVAENLVSEANDITVVDTDIPRLQAMQDRLDLRTVVGNAASPHVLAQAGADDADLLIAVTASDQTNLCACRIAKTLYNLPTRIARLRSMDYAEHPELLDDSNFAVDFSICPEQEVTDYIKRLIAFPEALQVIEFAGGRLSLVAVRAVGGGPLVGRQIKALREHLPDIDARIVAIYRNDTAIMPDGDTVIEPGDEVFCLAASEHVRAVTAELRRLDKPMRRIMIAGGGNIGYRLAASLEDRYEVKLIEHARPRAEFLASNLHSALVLQGDTTDEMLLEAENVDDMDLYLALTNDDENNIMSSLMAKRMGAHRVVALINRRAYADLVQAGRIDIAISPAQVSIGSLLAHVRRGDVAAVHSLRRGAAEALELVAHGDRKTSKVVGRRVDEIRLPEGAMIGAIVRRSQREVLARMSDVTVHETEERVVMPHHDTVIEPDDHVIVFCADRRVVARVERLFQVGFGFF</sequence>
<dbReference type="AlphaFoldDB" id="F5RG88"/>
<dbReference type="Pfam" id="PF02080">
    <property type="entry name" value="TrkA_C"/>
    <property type="match status" value="2"/>
</dbReference>
<feature type="domain" description="RCK N-terminal" evidence="7">
    <location>
        <begin position="4"/>
        <end position="126"/>
    </location>
</feature>
<dbReference type="Gene3D" id="3.30.70.1450">
    <property type="entry name" value="Regulator of K+ conductance, C-terminal domain"/>
    <property type="match status" value="2"/>
</dbReference>
<dbReference type="NCBIfam" id="NF007039">
    <property type="entry name" value="PRK09496.3-2"/>
    <property type="match status" value="1"/>
</dbReference>
<keyword evidence="4" id="KW-0630">Potassium</keyword>
<evidence type="ECO:0000256" key="6">
    <source>
        <dbReference type="ARBA" id="ARBA00023065"/>
    </source>
</evidence>
<dbReference type="Proteomes" id="UP000005019">
    <property type="component" value="Unassembled WGS sequence"/>
</dbReference>
<protein>
    <recommendedName>
        <fullName evidence="1">Trk system potassium uptake protein TrkA</fullName>
    </recommendedName>
</protein>
<feature type="domain" description="RCK C-terminal" evidence="8">
    <location>
        <begin position="371"/>
        <end position="474"/>
    </location>
</feature>
<proteinExistence type="predicted"/>
<gene>
    <name evidence="9" type="ORF">METUNv1_03483</name>
</gene>
<keyword evidence="5" id="KW-0520">NAD</keyword>
<dbReference type="PANTHER" id="PTHR43833:SF5">
    <property type="entry name" value="TRK SYSTEM POTASSIUM UPTAKE PROTEIN TRKA"/>
    <property type="match status" value="1"/>
</dbReference>
<dbReference type="SUPFAM" id="SSF116726">
    <property type="entry name" value="TrkA C-terminal domain-like"/>
    <property type="match status" value="2"/>
</dbReference>
<keyword evidence="6" id="KW-0406">Ion transport</keyword>
<evidence type="ECO:0000259" key="7">
    <source>
        <dbReference type="PROSITE" id="PS51201"/>
    </source>
</evidence>
<dbReference type="FunFam" id="3.40.50.720:FF:000042">
    <property type="entry name" value="Trk system potassium transporter TrkA"/>
    <property type="match status" value="1"/>
</dbReference>
<dbReference type="InterPro" id="IPR036721">
    <property type="entry name" value="RCK_C_sf"/>
</dbReference>
<dbReference type="InterPro" id="IPR006037">
    <property type="entry name" value="RCK_C"/>
</dbReference>
<feature type="domain" description="RCK C-terminal" evidence="8">
    <location>
        <begin position="146"/>
        <end position="230"/>
    </location>
</feature>
<dbReference type="FunFam" id="3.30.70.1450:FF:000001">
    <property type="entry name" value="Trk system potassium transporter TrkA"/>
    <property type="match status" value="1"/>
</dbReference>
<organism evidence="9 10">
    <name type="scientific">Methyloversatilis universalis (strain ATCC BAA-1314 / DSM 25237 / JCM 13912 / CCUG 52030 / FAM5)</name>
    <dbReference type="NCBI Taxonomy" id="1000565"/>
    <lineage>
        <taxon>Bacteria</taxon>
        <taxon>Pseudomonadati</taxon>
        <taxon>Pseudomonadota</taxon>
        <taxon>Betaproteobacteria</taxon>
        <taxon>Nitrosomonadales</taxon>
        <taxon>Sterolibacteriaceae</taxon>
        <taxon>Methyloversatilis</taxon>
    </lineage>
</organism>
<evidence type="ECO:0000256" key="4">
    <source>
        <dbReference type="ARBA" id="ARBA00022958"/>
    </source>
</evidence>
<dbReference type="PROSITE" id="PS51202">
    <property type="entry name" value="RCK_C"/>
    <property type="match status" value="2"/>
</dbReference>
<evidence type="ECO:0000256" key="2">
    <source>
        <dbReference type="ARBA" id="ARBA00022448"/>
    </source>
</evidence>